<evidence type="ECO:0000256" key="4">
    <source>
        <dbReference type="PROSITE-ProRule" id="PRU00449"/>
    </source>
</evidence>
<feature type="domain" description="AN1-type" evidence="5">
    <location>
        <begin position="69"/>
        <end position="117"/>
    </location>
</feature>
<accession>A0A813Z9E3</accession>
<dbReference type="PANTHER" id="PTHR14677">
    <property type="entry name" value="ARSENITE INDUCUBLE RNA ASSOCIATED PROTEIN AIP-1-RELATED"/>
    <property type="match status" value="1"/>
</dbReference>
<keyword evidence="7" id="KW-1185">Reference proteome</keyword>
<organism evidence="6 7">
    <name type="scientific">Brachionus calyciflorus</name>
    <dbReference type="NCBI Taxonomy" id="104777"/>
    <lineage>
        <taxon>Eukaryota</taxon>
        <taxon>Metazoa</taxon>
        <taxon>Spiralia</taxon>
        <taxon>Gnathifera</taxon>
        <taxon>Rotifera</taxon>
        <taxon>Eurotatoria</taxon>
        <taxon>Monogononta</taxon>
        <taxon>Pseudotrocha</taxon>
        <taxon>Ploima</taxon>
        <taxon>Brachionidae</taxon>
        <taxon>Brachionus</taxon>
    </lineage>
</organism>
<evidence type="ECO:0000313" key="6">
    <source>
        <dbReference type="EMBL" id="CAF0895075.1"/>
    </source>
</evidence>
<dbReference type="Proteomes" id="UP000663879">
    <property type="component" value="Unassembled WGS sequence"/>
</dbReference>
<dbReference type="PANTHER" id="PTHR14677:SF20">
    <property type="entry name" value="ZINC FINGER AN1-TYPE CONTAINING 2A-RELATED"/>
    <property type="match status" value="1"/>
</dbReference>
<evidence type="ECO:0000256" key="1">
    <source>
        <dbReference type="ARBA" id="ARBA00022723"/>
    </source>
</evidence>
<keyword evidence="2 4" id="KW-0863">Zinc-finger</keyword>
<dbReference type="AlphaFoldDB" id="A0A813Z9E3"/>
<comment type="caution">
    <text evidence="6">The sequence shown here is derived from an EMBL/GenBank/DDBJ whole genome shotgun (WGS) entry which is preliminary data.</text>
</comment>
<dbReference type="SUPFAM" id="SSF118310">
    <property type="entry name" value="AN1-like Zinc finger"/>
    <property type="match status" value="2"/>
</dbReference>
<dbReference type="InterPro" id="IPR000058">
    <property type="entry name" value="Znf_AN1"/>
</dbReference>
<dbReference type="GO" id="GO:0008270">
    <property type="term" value="F:zinc ion binding"/>
    <property type="evidence" value="ECO:0007669"/>
    <property type="project" value="UniProtKB-KW"/>
</dbReference>
<evidence type="ECO:0000313" key="7">
    <source>
        <dbReference type="Proteomes" id="UP000663879"/>
    </source>
</evidence>
<protein>
    <recommendedName>
        <fullName evidence="5">AN1-type domain-containing protein</fullName>
    </recommendedName>
</protein>
<keyword evidence="1" id="KW-0479">Metal-binding</keyword>
<keyword evidence="3" id="KW-0862">Zinc</keyword>
<dbReference type="InterPro" id="IPR035896">
    <property type="entry name" value="AN1-like_Znf"/>
</dbReference>
<sequence length="249" mass="28806">MSSSSDKDLSNIGKHCSFELCNRLDFLPIKCDLCHLNFCKEHFTFINHKCSKYDEKNERNVSNMANLAPINFYICTFEDCKQREMVEVICEFCNIRVCMKHRLQIDHKCSKLQANLVDSKPKIEKQEFKFEVKQNVSEKNAPLAAKLTLMKLKQTAVGPPGLPDQSKYYCFIIQDGNVTSKKPFFFSSKWPVGKCIEFLIDKLKIEKSKQSDLKLYLDNNPIASSYTIEELQKNNILISQGLVFYLKSN</sequence>
<evidence type="ECO:0000256" key="2">
    <source>
        <dbReference type="ARBA" id="ARBA00022771"/>
    </source>
</evidence>
<gene>
    <name evidence="6" type="ORF">OXX778_LOCUS11110</name>
</gene>
<evidence type="ECO:0000256" key="3">
    <source>
        <dbReference type="ARBA" id="ARBA00022833"/>
    </source>
</evidence>
<feature type="domain" description="AN1-type" evidence="5">
    <location>
        <begin position="10"/>
        <end position="58"/>
    </location>
</feature>
<dbReference type="Gene3D" id="4.10.1110.10">
    <property type="entry name" value="AN1-like Zinc finger"/>
    <property type="match status" value="2"/>
</dbReference>
<proteinExistence type="predicted"/>
<dbReference type="SMART" id="SM00154">
    <property type="entry name" value="ZnF_AN1"/>
    <property type="match status" value="2"/>
</dbReference>
<dbReference type="OrthoDB" id="431929at2759"/>
<reference evidence="6" key="1">
    <citation type="submission" date="2021-02" db="EMBL/GenBank/DDBJ databases">
        <authorList>
            <person name="Nowell W R."/>
        </authorList>
    </citation>
    <scope>NUCLEOTIDE SEQUENCE</scope>
    <source>
        <strain evidence="6">Ploen Becks lab</strain>
    </source>
</reference>
<evidence type="ECO:0000259" key="5">
    <source>
        <dbReference type="PROSITE" id="PS51039"/>
    </source>
</evidence>
<dbReference type="EMBL" id="CAJNOC010001842">
    <property type="protein sequence ID" value="CAF0895075.1"/>
    <property type="molecule type" value="Genomic_DNA"/>
</dbReference>
<dbReference type="Pfam" id="PF01428">
    <property type="entry name" value="zf-AN1"/>
    <property type="match status" value="2"/>
</dbReference>
<dbReference type="GO" id="GO:0005737">
    <property type="term" value="C:cytoplasm"/>
    <property type="evidence" value="ECO:0007669"/>
    <property type="project" value="TreeGrafter"/>
</dbReference>
<dbReference type="PROSITE" id="PS51039">
    <property type="entry name" value="ZF_AN1"/>
    <property type="match status" value="2"/>
</dbReference>
<name>A0A813Z9E3_9BILA</name>